<protein>
    <submittedName>
        <fullName evidence="2">BnaC07g06850D protein</fullName>
    </submittedName>
</protein>
<dbReference type="Gramene" id="CDY20836">
    <property type="protein sequence ID" value="CDY20836"/>
    <property type="gene ID" value="GSBRNA2T00013111001"/>
</dbReference>
<evidence type="ECO:0000313" key="3">
    <source>
        <dbReference type="Proteomes" id="UP000028999"/>
    </source>
</evidence>
<organism evidence="2 3">
    <name type="scientific">Brassica napus</name>
    <name type="common">Rape</name>
    <dbReference type="NCBI Taxonomy" id="3708"/>
    <lineage>
        <taxon>Eukaryota</taxon>
        <taxon>Viridiplantae</taxon>
        <taxon>Streptophyta</taxon>
        <taxon>Embryophyta</taxon>
        <taxon>Tracheophyta</taxon>
        <taxon>Spermatophyta</taxon>
        <taxon>Magnoliopsida</taxon>
        <taxon>eudicotyledons</taxon>
        <taxon>Gunneridae</taxon>
        <taxon>Pentapetalae</taxon>
        <taxon>rosids</taxon>
        <taxon>malvids</taxon>
        <taxon>Brassicales</taxon>
        <taxon>Brassicaceae</taxon>
        <taxon>Brassiceae</taxon>
        <taxon>Brassica</taxon>
    </lineage>
</organism>
<evidence type="ECO:0000313" key="2">
    <source>
        <dbReference type="EMBL" id="CDY20836.1"/>
    </source>
</evidence>
<name>A0A078G5T9_BRANA</name>
<reference evidence="2 3" key="1">
    <citation type="journal article" date="2014" name="Science">
        <title>Plant genetics. Early allopolyploid evolution in the post-Neolithic Brassica napus oilseed genome.</title>
        <authorList>
            <person name="Chalhoub B."/>
            <person name="Denoeud F."/>
            <person name="Liu S."/>
            <person name="Parkin I.A."/>
            <person name="Tang H."/>
            <person name="Wang X."/>
            <person name="Chiquet J."/>
            <person name="Belcram H."/>
            <person name="Tong C."/>
            <person name="Samans B."/>
            <person name="Correa M."/>
            <person name="Da Silva C."/>
            <person name="Just J."/>
            <person name="Falentin C."/>
            <person name="Koh C.S."/>
            <person name="Le Clainche I."/>
            <person name="Bernard M."/>
            <person name="Bento P."/>
            <person name="Noel B."/>
            <person name="Labadie K."/>
            <person name="Alberti A."/>
            <person name="Charles M."/>
            <person name="Arnaud D."/>
            <person name="Guo H."/>
            <person name="Daviaud C."/>
            <person name="Alamery S."/>
            <person name="Jabbari K."/>
            <person name="Zhao M."/>
            <person name="Edger P.P."/>
            <person name="Chelaifa H."/>
            <person name="Tack D."/>
            <person name="Lassalle G."/>
            <person name="Mestiri I."/>
            <person name="Schnel N."/>
            <person name="Le Paslier M.C."/>
            <person name="Fan G."/>
            <person name="Renault V."/>
            <person name="Bayer P.E."/>
            <person name="Golicz A.A."/>
            <person name="Manoli S."/>
            <person name="Lee T.H."/>
            <person name="Thi V.H."/>
            <person name="Chalabi S."/>
            <person name="Hu Q."/>
            <person name="Fan C."/>
            <person name="Tollenaere R."/>
            <person name="Lu Y."/>
            <person name="Battail C."/>
            <person name="Shen J."/>
            <person name="Sidebottom C.H."/>
            <person name="Wang X."/>
            <person name="Canaguier A."/>
            <person name="Chauveau A."/>
            <person name="Berard A."/>
            <person name="Deniot G."/>
            <person name="Guan M."/>
            <person name="Liu Z."/>
            <person name="Sun F."/>
            <person name="Lim Y.P."/>
            <person name="Lyons E."/>
            <person name="Town C.D."/>
            <person name="Bancroft I."/>
            <person name="Wang X."/>
            <person name="Meng J."/>
            <person name="Ma J."/>
            <person name="Pires J.C."/>
            <person name="King G.J."/>
            <person name="Brunel D."/>
            <person name="Delourme R."/>
            <person name="Renard M."/>
            <person name="Aury J.M."/>
            <person name="Adams K.L."/>
            <person name="Batley J."/>
            <person name="Snowdon R.J."/>
            <person name="Tost J."/>
            <person name="Edwards D."/>
            <person name="Zhou Y."/>
            <person name="Hua W."/>
            <person name="Sharpe A.G."/>
            <person name="Paterson A.H."/>
            <person name="Guan C."/>
            <person name="Wincker P."/>
        </authorList>
    </citation>
    <scope>NUCLEOTIDE SEQUENCE [LARGE SCALE GENOMIC DNA]</scope>
    <source>
        <strain evidence="3">cv. Darmor-bzh</strain>
    </source>
</reference>
<dbReference type="PaxDb" id="3708-A0A078G5T9"/>
<accession>A0A078G5T9</accession>
<gene>
    <name evidence="2" type="primary">BnaC07g06850D</name>
    <name evidence="2" type="ORF">GSBRNA2T00013111001</name>
</gene>
<dbReference type="Proteomes" id="UP000028999">
    <property type="component" value="Unassembled WGS sequence"/>
</dbReference>
<proteinExistence type="predicted"/>
<dbReference type="EMBL" id="LK032112">
    <property type="protein sequence ID" value="CDY20836.1"/>
    <property type="molecule type" value="Genomic_DNA"/>
</dbReference>
<dbReference type="AlphaFoldDB" id="A0A078G5T9"/>
<keyword evidence="3" id="KW-1185">Reference proteome</keyword>
<feature type="region of interest" description="Disordered" evidence="1">
    <location>
        <begin position="1"/>
        <end position="33"/>
    </location>
</feature>
<evidence type="ECO:0000256" key="1">
    <source>
        <dbReference type="SAM" id="MobiDB-lite"/>
    </source>
</evidence>
<sequence length="33" mass="3887">MENSPEEKPRRRKKRKNSLLDPEDELPTYEGGS</sequence>